<keyword evidence="1" id="KW-1133">Transmembrane helix</keyword>
<dbReference type="EMBL" id="CP012109">
    <property type="protein sequence ID" value="AKQ67498.1"/>
    <property type="molecule type" value="Genomic_DNA"/>
</dbReference>
<dbReference type="PATRIC" id="fig|1297742.4.peg.4451"/>
<accession>A0A0H4X0Z0</accession>
<feature type="transmembrane region" description="Helical" evidence="1">
    <location>
        <begin position="34"/>
        <end position="52"/>
    </location>
</feature>
<dbReference type="AlphaFoldDB" id="A0A0H4X0Z0"/>
<dbReference type="OrthoDB" id="5382374at2"/>
<evidence type="ECO:0000313" key="2">
    <source>
        <dbReference type="EMBL" id="AKQ67498.1"/>
    </source>
</evidence>
<dbReference type="STRING" id="1297742.A176_004410"/>
<protein>
    <recommendedName>
        <fullName evidence="4">SURF1-like protein</fullName>
    </recommendedName>
</protein>
<feature type="transmembrane region" description="Helical" evidence="1">
    <location>
        <begin position="189"/>
        <end position="209"/>
    </location>
</feature>
<name>A0A0H4X0Z0_9BACT</name>
<evidence type="ECO:0000256" key="1">
    <source>
        <dbReference type="SAM" id="Phobius"/>
    </source>
</evidence>
<dbReference type="KEGG" id="mym:A176_004410"/>
<dbReference type="Proteomes" id="UP000009026">
    <property type="component" value="Chromosome"/>
</dbReference>
<keyword evidence="3" id="KW-1185">Reference proteome</keyword>
<evidence type="ECO:0000313" key="3">
    <source>
        <dbReference type="Proteomes" id="UP000009026"/>
    </source>
</evidence>
<keyword evidence="1" id="KW-0472">Membrane</keyword>
<keyword evidence="1" id="KW-0812">Transmembrane</keyword>
<gene>
    <name evidence="2" type="ORF">A176_004410</name>
</gene>
<proteinExistence type="predicted"/>
<dbReference type="RefSeq" id="WP_002639130.1">
    <property type="nucleotide sequence ID" value="NZ_CP012109.1"/>
</dbReference>
<organism evidence="2 3">
    <name type="scientific">Pseudomyxococcus hansupus</name>
    <dbReference type="NCBI Taxonomy" id="1297742"/>
    <lineage>
        <taxon>Bacteria</taxon>
        <taxon>Pseudomonadati</taxon>
        <taxon>Myxococcota</taxon>
        <taxon>Myxococcia</taxon>
        <taxon>Myxococcales</taxon>
        <taxon>Cystobacterineae</taxon>
        <taxon>Myxococcaceae</taxon>
        <taxon>Pseudomyxococcus</taxon>
    </lineage>
</organism>
<sequence length="215" mass="24016">MTEPQTKSASEEERDRRIAELEARMSRRRVGVRPVAAVMAIAVGVALFTMQWRDLSYFLSPSVPLTLGAEGAYRFEALGSNRYAQVHGVPTVRGAYERVEGGLFVLVGLRDSPFVVRREALPGEQWTEGRPPPQPDQRPFAVRGRLLAQDDAPRYRDALALMQQMGEVQPHEGRLWLLVEGERPGADRGLMLVALALVSFVVLNAMLLVRGLKRR</sequence>
<reference evidence="2 3" key="1">
    <citation type="journal article" date="2016" name="PLoS ONE">
        <title>Complete Genome Sequence and Comparative Genomics of a Novel Myxobacterium Myxococcus hansupus.</title>
        <authorList>
            <person name="Sharma G."/>
            <person name="Narwani T."/>
            <person name="Subramanian S."/>
        </authorList>
    </citation>
    <scope>NUCLEOTIDE SEQUENCE [LARGE SCALE GENOMIC DNA]</scope>
    <source>
        <strain evidence="3">mixupus</strain>
    </source>
</reference>
<evidence type="ECO:0008006" key="4">
    <source>
        <dbReference type="Google" id="ProtNLM"/>
    </source>
</evidence>